<dbReference type="Proteomes" id="UP001234178">
    <property type="component" value="Unassembled WGS sequence"/>
</dbReference>
<evidence type="ECO:0000313" key="2">
    <source>
        <dbReference type="Proteomes" id="UP001234178"/>
    </source>
</evidence>
<keyword evidence="2" id="KW-1185">Reference proteome</keyword>
<organism evidence="1 2">
    <name type="scientific">Daphnia magna</name>
    <dbReference type="NCBI Taxonomy" id="35525"/>
    <lineage>
        <taxon>Eukaryota</taxon>
        <taxon>Metazoa</taxon>
        <taxon>Ecdysozoa</taxon>
        <taxon>Arthropoda</taxon>
        <taxon>Crustacea</taxon>
        <taxon>Branchiopoda</taxon>
        <taxon>Diplostraca</taxon>
        <taxon>Cladocera</taxon>
        <taxon>Anomopoda</taxon>
        <taxon>Daphniidae</taxon>
        <taxon>Daphnia</taxon>
    </lineage>
</organism>
<comment type="caution">
    <text evidence="1">The sequence shown here is derived from an EMBL/GenBank/DDBJ whole genome shotgun (WGS) entry which is preliminary data.</text>
</comment>
<sequence length="125" mass="13766">MEEKPITDKRTWKLPPRSCPCSLLGPSPAVLVLFQCPSPARRFQLVCCFRPARGSRPACGSRSACGSRLARWSTPARRFPQSVFLPALSTKNPFQVVDLFPGSKSYVNPLEPMEACALEQKGTIS</sequence>
<proteinExistence type="predicted"/>
<gene>
    <name evidence="1" type="ORF">OUZ56_026003</name>
</gene>
<reference evidence="1 2" key="1">
    <citation type="journal article" date="2023" name="Nucleic Acids Res.">
        <title>The hologenome of Daphnia magna reveals possible DNA methylation and microbiome-mediated evolution of the host genome.</title>
        <authorList>
            <person name="Chaturvedi A."/>
            <person name="Li X."/>
            <person name="Dhandapani V."/>
            <person name="Marshall H."/>
            <person name="Kissane S."/>
            <person name="Cuenca-Cambronero M."/>
            <person name="Asole G."/>
            <person name="Calvet F."/>
            <person name="Ruiz-Romero M."/>
            <person name="Marangio P."/>
            <person name="Guigo R."/>
            <person name="Rago D."/>
            <person name="Mirbahai L."/>
            <person name="Eastwood N."/>
            <person name="Colbourne J.K."/>
            <person name="Zhou J."/>
            <person name="Mallon E."/>
            <person name="Orsini L."/>
        </authorList>
    </citation>
    <scope>NUCLEOTIDE SEQUENCE [LARGE SCALE GENOMIC DNA]</scope>
    <source>
        <strain evidence="1">LRV0_1</strain>
    </source>
</reference>
<accession>A0ABQ9ZL09</accession>
<protein>
    <submittedName>
        <fullName evidence="1">Uncharacterized protein</fullName>
    </submittedName>
</protein>
<evidence type="ECO:0000313" key="1">
    <source>
        <dbReference type="EMBL" id="KAK4013448.1"/>
    </source>
</evidence>
<dbReference type="EMBL" id="JAOYFB010000004">
    <property type="protein sequence ID" value="KAK4013448.1"/>
    <property type="molecule type" value="Genomic_DNA"/>
</dbReference>
<name>A0ABQ9ZL09_9CRUS</name>